<comment type="caution">
    <text evidence="5">The sequence shown here is derived from an EMBL/GenBank/DDBJ whole genome shotgun (WGS) entry which is preliminary data.</text>
</comment>
<evidence type="ECO:0000313" key="5">
    <source>
        <dbReference type="EMBL" id="MBB4103023.1"/>
    </source>
</evidence>
<gene>
    <name evidence="5" type="ORF">GGQ66_001578</name>
</gene>
<reference evidence="5 6" key="1">
    <citation type="submission" date="2020-08" db="EMBL/GenBank/DDBJ databases">
        <title>Genomic Encyclopedia of Type Strains, Phase IV (KMG-IV): sequencing the most valuable type-strain genomes for metagenomic binning, comparative biology and taxonomic classification.</title>
        <authorList>
            <person name="Goeker M."/>
        </authorList>
    </citation>
    <scope>NUCLEOTIDE SEQUENCE [LARGE SCALE GENOMIC DNA]</scope>
    <source>
        <strain evidence="5 6">DSM 26385</strain>
    </source>
</reference>
<evidence type="ECO:0000256" key="2">
    <source>
        <dbReference type="ARBA" id="ARBA00022670"/>
    </source>
</evidence>
<dbReference type="Proteomes" id="UP000584824">
    <property type="component" value="Unassembled WGS sequence"/>
</dbReference>
<evidence type="ECO:0000256" key="1">
    <source>
        <dbReference type="ARBA" id="ARBA00022612"/>
    </source>
</evidence>
<keyword evidence="2" id="KW-0645">Protease</keyword>
<name>A0A7W6K0N7_9HYPH</name>
<dbReference type="Pfam" id="PF04586">
    <property type="entry name" value="Peptidase_S78"/>
    <property type="match status" value="1"/>
</dbReference>
<dbReference type="RefSeq" id="WP_183791167.1">
    <property type="nucleotide sequence ID" value="NZ_JACIDU010000005.1"/>
</dbReference>
<sequence length="196" mass="21477">MPNRSEKQIRSLVRKVETRADGERMTVAGYAAIFGEVADIAGIYREVIARGAFSRSLRTDDVLALFGHDSGRLLGRTTSGTLRLAEDAKGLSVEIDLPDTTDGRDVLTLIARGDISGMSFGFNIVHEEWDFSVEPPLRTIIDVDLVEVSVVSAPAYAGTSIALRSLESARAEIEHRHFVPAIRLRMKVGLDLALRK</sequence>
<keyword evidence="3" id="KW-0378">Hydrolase</keyword>
<dbReference type="GO" id="GO:0006508">
    <property type="term" value="P:proteolysis"/>
    <property type="evidence" value="ECO:0007669"/>
    <property type="project" value="UniProtKB-KW"/>
</dbReference>
<proteinExistence type="predicted"/>
<keyword evidence="1" id="KW-1188">Viral release from host cell</keyword>
<dbReference type="InterPro" id="IPR006433">
    <property type="entry name" value="Prohead_protease"/>
</dbReference>
<accession>A0A7W6K0N7</accession>
<dbReference type="EMBL" id="JACIDU010000005">
    <property type="protein sequence ID" value="MBB4103023.1"/>
    <property type="molecule type" value="Genomic_DNA"/>
</dbReference>
<feature type="domain" description="Prohead serine protease" evidence="4">
    <location>
        <begin position="16"/>
        <end position="167"/>
    </location>
</feature>
<organism evidence="5 6">
    <name type="scientific">Allorhizobium borbori</name>
    <dbReference type="NCBI Taxonomy" id="485907"/>
    <lineage>
        <taxon>Bacteria</taxon>
        <taxon>Pseudomonadati</taxon>
        <taxon>Pseudomonadota</taxon>
        <taxon>Alphaproteobacteria</taxon>
        <taxon>Hyphomicrobiales</taxon>
        <taxon>Rhizobiaceae</taxon>
        <taxon>Rhizobium/Agrobacterium group</taxon>
        <taxon>Allorhizobium</taxon>
    </lineage>
</organism>
<evidence type="ECO:0000259" key="4">
    <source>
        <dbReference type="Pfam" id="PF04586"/>
    </source>
</evidence>
<evidence type="ECO:0000256" key="3">
    <source>
        <dbReference type="ARBA" id="ARBA00022801"/>
    </source>
</evidence>
<dbReference type="AlphaFoldDB" id="A0A7W6K0N7"/>
<evidence type="ECO:0000313" key="6">
    <source>
        <dbReference type="Proteomes" id="UP000584824"/>
    </source>
</evidence>
<dbReference type="NCBIfam" id="TIGR01543">
    <property type="entry name" value="proheadase_HK97"/>
    <property type="match status" value="1"/>
</dbReference>
<protein>
    <recommendedName>
        <fullName evidence="4">Prohead serine protease domain-containing protein</fullName>
    </recommendedName>
</protein>
<dbReference type="InterPro" id="IPR054613">
    <property type="entry name" value="Peptidase_S78_dom"/>
</dbReference>
<keyword evidence="6" id="KW-1185">Reference proteome</keyword>
<dbReference type="GO" id="GO:0008233">
    <property type="term" value="F:peptidase activity"/>
    <property type="evidence" value="ECO:0007669"/>
    <property type="project" value="UniProtKB-KW"/>
</dbReference>